<sequence>MTTYFTKEPLGSTSPYVLFDNAQNLDFAVNDITQLIWLDRFGKSRKTFWGMEQEFSAQLLNQQQRFNNFIQSSGYKVIGEYTDGPLTITDYNELIRYQDELWKLSAATSIPYTTTGNDAASWANDAVHFVSVGDAALRQELAASSGAGLVGIRQSNVYKETPFVSPEMYGALDTISAADTQALIDAFTAAKTMGVGVKLSRLYTCASNITLTAFISDVFGLGQGQTGIIFEAGLGIVVDNSSISGTRKAMRIVNTSLRTRGNRNATALKFTGTHTAKYGEQLKLTDVLFATDETGAFGWDCCVHLDKASQVFMDHCSMSGLGAVPTNCCIRLTNQSRDINFTNGCASDFLDFLDFTSGAEGVTVAFNHIIAGQRGIVSHDTGGNMIFVLGNHFNTSISAVELGEGTGLGSNHCKIANNFCIVYNKPGDESKPYVAFDICSNENVLSSNDVLLTGFTKDATHTRLRRNASATRSASNNTISNPISSGLTRGVVIATGAVNNQVFGNQRIGMTLANDIVDNGTNTKYWLLDSDNNAFLTGDIKLARPGMAGVRQLRVHTGLDTTTASGVLRFIGGADGVANDAIMESTFREVVTKTIRPSTTNAYSCGVSGAAWSGGFTQTAFTVTSDERSKTAPVEITDAMLDAWSEVKWCQYKFLDRVEEKGEDARWHFGVVAQRAVEAFARYGLDAFEFGFACYDEWGDQDEVVQHYEATPDLYDANGELVQPGNAAYSEVISPAKKAGSKYGIRYEEAFALEAELQRRNHSRLLKRVEALEKMMHG</sequence>
<proteinExistence type="predicted"/>
<organism evidence="2 3">
    <name type="scientific">Enterobacter hormaechei</name>
    <dbReference type="NCBI Taxonomy" id="158836"/>
    <lineage>
        <taxon>Bacteria</taxon>
        <taxon>Pseudomonadati</taxon>
        <taxon>Pseudomonadota</taxon>
        <taxon>Gammaproteobacteria</taxon>
        <taxon>Enterobacterales</taxon>
        <taxon>Enterobacteriaceae</taxon>
        <taxon>Enterobacter</taxon>
        <taxon>Enterobacter cloacae complex</taxon>
    </lineage>
</organism>
<gene>
    <name evidence="2" type="ORF">QPR60_13405</name>
</gene>
<feature type="domain" description="Peptidase S74" evidence="1">
    <location>
        <begin position="625"/>
        <end position="776"/>
    </location>
</feature>
<dbReference type="AlphaFoldDB" id="A0AAX3YY45"/>
<dbReference type="PROSITE" id="PS51688">
    <property type="entry name" value="ICA"/>
    <property type="match status" value="1"/>
</dbReference>
<protein>
    <submittedName>
        <fullName evidence="2">Tail fiber domain-containing protein</fullName>
    </submittedName>
</protein>
<dbReference type="InterPro" id="IPR036388">
    <property type="entry name" value="WH-like_DNA-bd_sf"/>
</dbReference>
<name>A0AAX3YY45_9ENTR</name>
<reference evidence="2" key="1">
    <citation type="journal article" date="2023" name="J. Antimicrob. Chemother.">
        <title>Emergence of OXA-48-producing Enterobacter hormaechei in a Swiss companion animal clinic and their genetic relationship to clinical human isolates.</title>
        <authorList>
            <person name="Dona V."/>
            <person name="Nordmann P."/>
            <person name="Kittl S."/>
            <person name="Schuller S."/>
            <person name="Bouvier M."/>
            <person name="Poirel L."/>
            <person name="Endimiani A."/>
            <person name="Perreten V."/>
        </authorList>
    </citation>
    <scope>NUCLEOTIDE SEQUENCE</scope>
    <source>
        <strain evidence="2">Ehh_25</strain>
    </source>
</reference>
<accession>A0AAX3YY45</accession>
<dbReference type="Pfam" id="PF13884">
    <property type="entry name" value="Peptidase_S74"/>
    <property type="match status" value="1"/>
</dbReference>
<dbReference type="EMBL" id="CP126746">
    <property type="protein sequence ID" value="WMB09601.1"/>
    <property type="molecule type" value="Genomic_DNA"/>
</dbReference>
<dbReference type="Gene3D" id="1.10.10.10">
    <property type="entry name" value="Winged helix-like DNA-binding domain superfamily/Winged helix DNA-binding domain"/>
    <property type="match status" value="1"/>
</dbReference>
<dbReference type="CDD" id="cd10144">
    <property type="entry name" value="Peptidase_S74_CIMCD"/>
    <property type="match status" value="1"/>
</dbReference>
<evidence type="ECO:0000259" key="1">
    <source>
        <dbReference type="PROSITE" id="PS51688"/>
    </source>
</evidence>
<dbReference type="RefSeq" id="WP_306675495.1">
    <property type="nucleotide sequence ID" value="NZ_CP126746.1"/>
</dbReference>
<evidence type="ECO:0000313" key="3">
    <source>
        <dbReference type="Proteomes" id="UP001229386"/>
    </source>
</evidence>
<evidence type="ECO:0000313" key="2">
    <source>
        <dbReference type="EMBL" id="WMB09601.1"/>
    </source>
</evidence>
<dbReference type="Proteomes" id="UP001229386">
    <property type="component" value="Chromosome"/>
</dbReference>
<dbReference type="InterPro" id="IPR030392">
    <property type="entry name" value="S74_ICA"/>
</dbReference>